<dbReference type="RefSeq" id="XP_004445253.1">
    <property type="nucleotide sequence ID" value="XM_004445196.1"/>
</dbReference>
<reference evidence="2" key="2">
    <citation type="journal article" date="2010" name="Genome Res.">
        <title>Population genomic sequencing of Coccidioides fungi reveals recent hybridization and transposon control.</title>
        <authorList>
            <person name="Neafsey D.E."/>
            <person name="Barker B.M."/>
            <person name="Sharpton T.J."/>
            <person name="Stajich J.E."/>
            <person name="Park D.J."/>
            <person name="Whiston E."/>
            <person name="Hung C.-Y."/>
            <person name="McMahan C."/>
            <person name="White J."/>
            <person name="Sykes S."/>
            <person name="Heiman D."/>
            <person name="Young S."/>
            <person name="Zeng Q."/>
            <person name="Abouelleil A."/>
            <person name="Aftuck L."/>
            <person name="Bessette D."/>
            <person name="Brown A."/>
            <person name="FitzGerald M."/>
            <person name="Lui A."/>
            <person name="Macdonald J.P."/>
            <person name="Priest M."/>
            <person name="Orbach M.J."/>
            <person name="Galgiani J.N."/>
            <person name="Kirkland T.N."/>
            <person name="Cole G.T."/>
            <person name="Birren B.W."/>
            <person name="Henn M.R."/>
            <person name="Taylor J.W."/>
            <person name="Rounsley S.D."/>
        </authorList>
    </citation>
    <scope>GENOME REANNOTATION</scope>
    <source>
        <strain evidence="2">RS</strain>
    </source>
</reference>
<accession>A0A0D8JTG7</accession>
<sequence length="111" mass="12752">MNSTSDFLADFQRRRPANFKNHRAQLAPKGDLQIRGPIPFHPPSPIFFHNCTHRAGYPFVDPSILPSLGNRRVFRSEFNGRIVNRLLLPRVRLWESSLFSPTLLGETNRIG</sequence>
<gene>
    <name evidence="1" type="ORF">CIMG_12965</name>
</gene>
<evidence type="ECO:0000313" key="1">
    <source>
        <dbReference type="EMBL" id="KJF60429.1"/>
    </source>
</evidence>
<dbReference type="AlphaFoldDB" id="A0A0D8JTG7"/>
<evidence type="ECO:0000313" key="2">
    <source>
        <dbReference type="Proteomes" id="UP000001261"/>
    </source>
</evidence>
<dbReference type="GeneID" id="24164592"/>
<proteinExistence type="predicted"/>
<name>A0A0D8JTG7_COCIM</name>
<dbReference type="VEuPathDB" id="FungiDB:CIMG_12965"/>
<dbReference type="Proteomes" id="UP000001261">
    <property type="component" value="Unassembled WGS sequence"/>
</dbReference>
<keyword evidence="2" id="KW-1185">Reference proteome</keyword>
<organism evidence="1 2">
    <name type="scientific">Coccidioides immitis (strain RS)</name>
    <name type="common">Valley fever fungus</name>
    <dbReference type="NCBI Taxonomy" id="246410"/>
    <lineage>
        <taxon>Eukaryota</taxon>
        <taxon>Fungi</taxon>
        <taxon>Dikarya</taxon>
        <taxon>Ascomycota</taxon>
        <taxon>Pezizomycotina</taxon>
        <taxon>Eurotiomycetes</taxon>
        <taxon>Eurotiomycetidae</taxon>
        <taxon>Onygenales</taxon>
        <taxon>Onygenaceae</taxon>
        <taxon>Coccidioides</taxon>
    </lineage>
</organism>
<reference evidence="2" key="1">
    <citation type="journal article" date="2009" name="Genome Res.">
        <title>Comparative genomic analyses of the human fungal pathogens Coccidioides and their relatives.</title>
        <authorList>
            <person name="Sharpton T.J."/>
            <person name="Stajich J.E."/>
            <person name="Rounsley S.D."/>
            <person name="Gardner M.J."/>
            <person name="Wortman J.R."/>
            <person name="Jordar V.S."/>
            <person name="Maiti R."/>
            <person name="Kodira C.D."/>
            <person name="Neafsey D.E."/>
            <person name="Zeng Q."/>
            <person name="Hung C.-Y."/>
            <person name="McMahan C."/>
            <person name="Muszewska A."/>
            <person name="Grynberg M."/>
            <person name="Mandel M.A."/>
            <person name="Kellner E.M."/>
            <person name="Barker B.M."/>
            <person name="Galgiani J.N."/>
            <person name="Orbach M.J."/>
            <person name="Kirkland T.N."/>
            <person name="Cole G.T."/>
            <person name="Henn M.R."/>
            <person name="Birren B.W."/>
            <person name="Taylor J.W."/>
        </authorList>
    </citation>
    <scope>NUCLEOTIDE SEQUENCE [LARGE SCALE GENOMIC DNA]</scope>
    <source>
        <strain evidence="2">RS</strain>
    </source>
</reference>
<protein>
    <submittedName>
        <fullName evidence="1">Uncharacterized protein</fullName>
    </submittedName>
</protein>
<dbReference type="InParanoid" id="A0A0D8JTG7"/>
<dbReference type="EMBL" id="GG704912">
    <property type="protein sequence ID" value="KJF60429.1"/>
    <property type="molecule type" value="Genomic_DNA"/>
</dbReference>
<dbReference type="KEGG" id="cim:CIMG_12965"/>